<dbReference type="InterPro" id="IPR002618">
    <property type="entry name" value="UDPGP_fam"/>
</dbReference>
<keyword evidence="1" id="KW-0808">Transferase</keyword>
<proteinExistence type="predicted"/>
<accession>A0A8T0HK65</accession>
<organism evidence="4 5">
    <name type="scientific">Ceratodon purpureus</name>
    <name type="common">Fire moss</name>
    <name type="synonym">Dicranum purpureum</name>
    <dbReference type="NCBI Taxonomy" id="3225"/>
    <lineage>
        <taxon>Eukaryota</taxon>
        <taxon>Viridiplantae</taxon>
        <taxon>Streptophyta</taxon>
        <taxon>Embryophyta</taxon>
        <taxon>Bryophyta</taxon>
        <taxon>Bryophytina</taxon>
        <taxon>Bryopsida</taxon>
        <taxon>Dicranidae</taxon>
        <taxon>Pseudoditrichales</taxon>
        <taxon>Ditrichaceae</taxon>
        <taxon>Ceratodon</taxon>
    </lineage>
</organism>
<dbReference type="PANTHER" id="PTHR16166">
    <property type="entry name" value="VACUOLAR PROTEIN SORTING-ASSOCIATED PROTEIN VPS13"/>
    <property type="match status" value="1"/>
</dbReference>
<keyword evidence="2" id="KW-0548">Nucleotidyltransferase</keyword>
<dbReference type="InterPro" id="IPR029044">
    <property type="entry name" value="Nucleotide-diphossugar_trans"/>
</dbReference>
<name>A0A8T0HK65_CERPU</name>
<dbReference type="GO" id="GO:0006623">
    <property type="term" value="P:protein targeting to vacuole"/>
    <property type="evidence" value="ECO:0007669"/>
    <property type="project" value="TreeGrafter"/>
</dbReference>
<dbReference type="GO" id="GO:0070569">
    <property type="term" value="F:uridylyltransferase activity"/>
    <property type="evidence" value="ECO:0007669"/>
    <property type="project" value="InterPro"/>
</dbReference>
<dbReference type="Pfam" id="PF01704">
    <property type="entry name" value="UDPGP"/>
    <property type="match status" value="1"/>
</dbReference>
<dbReference type="Pfam" id="PF25036">
    <property type="entry name" value="VPS13_VAB"/>
    <property type="match status" value="1"/>
</dbReference>
<evidence type="ECO:0000313" key="5">
    <source>
        <dbReference type="Proteomes" id="UP000822688"/>
    </source>
</evidence>
<dbReference type="PANTHER" id="PTHR16166:SF137">
    <property type="entry name" value="PLECKSTRIN HOMOLOGY (PH) DOMAIN-CONTAINING PROTEIN"/>
    <property type="match status" value="1"/>
</dbReference>
<dbReference type="GO" id="GO:0045053">
    <property type="term" value="P:protein retention in Golgi apparatus"/>
    <property type="evidence" value="ECO:0007669"/>
    <property type="project" value="TreeGrafter"/>
</dbReference>
<comment type="caution">
    <text evidence="4">The sequence shown here is derived from an EMBL/GenBank/DDBJ whole genome shotgun (WGS) entry which is preliminary data.</text>
</comment>
<evidence type="ECO:0000313" key="4">
    <source>
        <dbReference type="EMBL" id="KAG0571187.1"/>
    </source>
</evidence>
<evidence type="ECO:0000256" key="1">
    <source>
        <dbReference type="ARBA" id="ARBA00022679"/>
    </source>
</evidence>
<dbReference type="Gene3D" id="3.90.550.10">
    <property type="entry name" value="Spore Coat Polysaccharide Biosynthesis Protein SpsA, Chain A"/>
    <property type="match status" value="1"/>
</dbReference>
<feature type="domain" description="Vacuolar protein sorting-associated protein 13 VPS13 adaptor binding" evidence="3">
    <location>
        <begin position="148"/>
        <end position="373"/>
    </location>
</feature>
<dbReference type="InterPro" id="IPR009543">
    <property type="entry name" value="VPS13_VAB"/>
</dbReference>
<dbReference type="Proteomes" id="UP000822688">
    <property type="component" value="Chromosome 6"/>
</dbReference>
<evidence type="ECO:0000259" key="3">
    <source>
        <dbReference type="Pfam" id="PF25036"/>
    </source>
</evidence>
<gene>
    <name evidence="4" type="ORF">KC19_6G218100</name>
</gene>
<reference evidence="4 5" key="1">
    <citation type="submission" date="2020-06" db="EMBL/GenBank/DDBJ databases">
        <title>WGS assembly of Ceratodon purpureus strain R40.</title>
        <authorList>
            <person name="Carey S.B."/>
            <person name="Jenkins J."/>
            <person name="Shu S."/>
            <person name="Lovell J.T."/>
            <person name="Sreedasyam A."/>
            <person name="Maumus F."/>
            <person name="Tiley G.P."/>
            <person name="Fernandez-Pozo N."/>
            <person name="Barry K."/>
            <person name="Chen C."/>
            <person name="Wang M."/>
            <person name="Lipzen A."/>
            <person name="Daum C."/>
            <person name="Saski C.A."/>
            <person name="Payton A.C."/>
            <person name="Mcbreen J.C."/>
            <person name="Conrad R.E."/>
            <person name="Kollar L.M."/>
            <person name="Olsson S."/>
            <person name="Huttunen S."/>
            <person name="Landis J.B."/>
            <person name="Wickett N.J."/>
            <person name="Johnson M.G."/>
            <person name="Rensing S.A."/>
            <person name="Grimwood J."/>
            <person name="Schmutz J."/>
            <person name="Mcdaniel S.F."/>
        </authorList>
    </citation>
    <scope>NUCLEOTIDE SEQUENCE [LARGE SCALE GENOMIC DNA]</scope>
    <source>
        <strain evidence="4 5">R40</strain>
    </source>
</reference>
<dbReference type="AlphaFoldDB" id="A0A8T0HK65"/>
<evidence type="ECO:0000256" key="2">
    <source>
        <dbReference type="ARBA" id="ARBA00022695"/>
    </source>
</evidence>
<keyword evidence="5" id="KW-1185">Reference proteome</keyword>
<protein>
    <recommendedName>
        <fullName evidence="3">Vacuolar protein sorting-associated protein 13 VPS13 adaptor binding domain-containing protein</fullName>
    </recommendedName>
</protein>
<sequence>MASQFQCLYRSVIEVRNGLTFLDLIVKQIENLNHTYNSSVPLVLMNSFNTHDDTLKIVERYKDLKLEVITFNQSQYHRVVAEDMVPWPAKGKTDNAGCSKLIYDDEVPCWLDSVGCPSLKYKLVGGGKKQKGDRSWFSKKSLEEVDVEDMHQYPTMISNFDCKTMKLAVALSGSESTTFGPAEPLSALDDPDGNVDLRVVDQNNSHFRFLITTTSHSDGFAQTQVVRLRPYTLFTNRLGLPLELRQVGVDHSNTLQPWDWRTTFAFPQVQEFLQLQIRLEGSEWSLLFAIKKEGVMDIVVRHASGHRQYVRLDVRGYDDGSRFVAIFQLGSGRGPYRVENRTGQVRIKFRHVGLDESAWRSIRPHSSATFAWENLLGEKLLEVMQEGRDASQTVQIDPDRIGDHPMISGNKTSGFNICVRVLDAPAAKVVRFFDSEVEIQPKDDSGGYEIEQTAPSQGVTQPMHDVQERRPEAPSQMEISVGVGRLGLSVIDQTPRELIFLVTEKVDLVYATGLGENVSRFTTTVGYLQVDNTLPLTPMPVLLAPEIHKVEGNVIKATALMKADTGEAAQVYPYIGLQLTKAAFRINAHEALIWAFLEMYNNLHLDRLSSDSPVVSVDPEITIEYVNLPFIHVLCLSLLCRSHPLCSWFFSLIFGCKYARP</sequence>
<dbReference type="SUPFAM" id="SSF53448">
    <property type="entry name" value="Nucleotide-diphospho-sugar transferases"/>
    <property type="match status" value="1"/>
</dbReference>
<dbReference type="InterPro" id="IPR026847">
    <property type="entry name" value="VPS13"/>
</dbReference>
<dbReference type="EMBL" id="CM026427">
    <property type="protein sequence ID" value="KAG0571187.1"/>
    <property type="molecule type" value="Genomic_DNA"/>
</dbReference>